<protein>
    <submittedName>
        <fullName evidence="2">T9SS type A sorting domain-containing protein</fullName>
    </submittedName>
</protein>
<dbReference type="NCBIfam" id="TIGR04183">
    <property type="entry name" value="Por_Secre_tail"/>
    <property type="match status" value="1"/>
</dbReference>
<dbReference type="EMBL" id="JAGQHS010000033">
    <property type="protein sequence ID" value="MCA9755826.1"/>
    <property type="molecule type" value="Genomic_DNA"/>
</dbReference>
<evidence type="ECO:0000256" key="1">
    <source>
        <dbReference type="SAM" id="SignalP"/>
    </source>
</evidence>
<dbReference type="PANTHER" id="PTHR43739:SF5">
    <property type="entry name" value="EXO-ALPHA-SIALIDASE"/>
    <property type="match status" value="1"/>
</dbReference>
<dbReference type="InterPro" id="IPR026444">
    <property type="entry name" value="Secre_tail"/>
</dbReference>
<accession>A0A956SCY3</accession>
<sequence>MKLTLLLLLVLAIPSTGHAQWVRTSGPEGGYIHSLDELGGRIFAGTDKDGLYVSHDAGASWAPSNTGMEHADARRVVRKSGTLFAATSDGVYRSTDDGASWLPPSPDSPINVKDLAVTDNYVFAAAGGVYRSDDLGMSWELTDLFQGSFNCIANHGDILIAGNSSDLHRSTNEGDSWIRLAEFGARVNFSAIAKADTFLVGRNSEILRSYDSGATFERIRIPFDVTVSNIYDLDIVGPKFYAATSYDGVYESTDQGMHWSPIPTGMGPKDAQAITHLGDVLVAGTHYSGLYRSSNAGQQWVHANEGLAPGGAIDEMLVDGETVYAGTRDGLHVSYDNGYRWTKLAGGSEMVDYGTISGIAVLEGDLFVSARIQYDTTIFRRDGDVWTHADQGLPDLDFIFGLTASGNNLIAGTSAGIFFSSDHGESWQRPQIPTNGGVDEIYAAGNGTVYAILTNDGIYRSQNDGLNWERVLSQTGLVGISACGNFAYASQFHTGVWISTDGGESWGLTGFGESAFDAQCIGNGQVLVATAIEGARIFISNDSGGHFFAFSQGLSPVTTMLQFTANDSYMFAGSAHSGVWRRLRPGVSDATPQTADAAEPTLRNYPNPFGSTTRIRFDLPTDGAARLSVYDVAGRELGVLFDGEASAGSHEVEFAGDDLPTGLYLYRLDTNGRSEVGRMMRVERAH</sequence>
<evidence type="ECO:0000313" key="2">
    <source>
        <dbReference type="EMBL" id="MCA9755826.1"/>
    </source>
</evidence>
<dbReference type="CDD" id="cd15482">
    <property type="entry name" value="Sialidase_non-viral"/>
    <property type="match status" value="1"/>
</dbReference>
<organism evidence="2 3">
    <name type="scientific">Eiseniibacteriota bacterium</name>
    <dbReference type="NCBI Taxonomy" id="2212470"/>
    <lineage>
        <taxon>Bacteria</taxon>
        <taxon>Candidatus Eiseniibacteriota</taxon>
    </lineage>
</organism>
<dbReference type="PANTHER" id="PTHR43739">
    <property type="entry name" value="XYLOGLUCANASE (EUROFUNG)"/>
    <property type="match status" value="1"/>
</dbReference>
<dbReference type="SUPFAM" id="SSF110296">
    <property type="entry name" value="Oligoxyloglucan reducing end-specific cellobiohydrolase"/>
    <property type="match status" value="2"/>
</dbReference>
<evidence type="ECO:0000313" key="3">
    <source>
        <dbReference type="Proteomes" id="UP000739538"/>
    </source>
</evidence>
<dbReference type="GO" id="GO:0010411">
    <property type="term" value="P:xyloglucan metabolic process"/>
    <property type="evidence" value="ECO:0007669"/>
    <property type="project" value="TreeGrafter"/>
</dbReference>
<dbReference type="Gene3D" id="2.60.40.4070">
    <property type="match status" value="1"/>
</dbReference>
<dbReference type="InterPro" id="IPR052025">
    <property type="entry name" value="Xyloglucanase_GH74"/>
</dbReference>
<dbReference type="Proteomes" id="UP000739538">
    <property type="component" value="Unassembled WGS sequence"/>
</dbReference>
<reference evidence="2" key="1">
    <citation type="submission" date="2020-04" db="EMBL/GenBank/DDBJ databases">
        <authorList>
            <person name="Zhang T."/>
        </authorList>
    </citation>
    <scope>NUCLEOTIDE SEQUENCE</scope>
    <source>
        <strain evidence="2">HKST-UBA02</strain>
    </source>
</reference>
<gene>
    <name evidence="2" type="ORF">KDA27_08505</name>
</gene>
<feature type="signal peptide" evidence="1">
    <location>
        <begin position="1"/>
        <end position="19"/>
    </location>
</feature>
<feature type="chain" id="PRO_5037729871" evidence="1">
    <location>
        <begin position="20"/>
        <end position="686"/>
    </location>
</feature>
<dbReference type="InterPro" id="IPR015943">
    <property type="entry name" value="WD40/YVTN_repeat-like_dom_sf"/>
</dbReference>
<dbReference type="Gene3D" id="2.130.10.10">
    <property type="entry name" value="YVTN repeat-like/Quinoprotein amine dehydrogenase"/>
    <property type="match status" value="4"/>
</dbReference>
<dbReference type="AlphaFoldDB" id="A0A956SCY3"/>
<keyword evidence="1" id="KW-0732">Signal</keyword>
<name>A0A956SCY3_UNCEI</name>
<comment type="caution">
    <text evidence="2">The sequence shown here is derived from an EMBL/GenBank/DDBJ whole genome shotgun (WGS) entry which is preliminary data.</text>
</comment>
<reference evidence="2" key="2">
    <citation type="journal article" date="2021" name="Microbiome">
        <title>Successional dynamics and alternative stable states in a saline activated sludge microbial community over 9 years.</title>
        <authorList>
            <person name="Wang Y."/>
            <person name="Ye J."/>
            <person name="Ju F."/>
            <person name="Liu L."/>
            <person name="Boyd J.A."/>
            <person name="Deng Y."/>
            <person name="Parks D.H."/>
            <person name="Jiang X."/>
            <person name="Yin X."/>
            <person name="Woodcroft B.J."/>
            <person name="Tyson G.W."/>
            <person name="Hugenholtz P."/>
            <person name="Polz M.F."/>
            <person name="Zhang T."/>
        </authorList>
    </citation>
    <scope>NUCLEOTIDE SEQUENCE</scope>
    <source>
        <strain evidence="2">HKST-UBA02</strain>
    </source>
</reference>
<proteinExistence type="predicted"/>